<feature type="region of interest" description="Disordered" evidence="1">
    <location>
        <begin position="51"/>
        <end position="74"/>
    </location>
</feature>
<sequence>MSPVSMLLDICPGVGREVMWCSFCIVLLVTVVRLSWSIGLDRELTRRKCKASMRRKSRNVKKGRKPATCPRHRGGLSRVSLESVKSALVAAIMVPLRRLVISLPKPSYRAPRDSDTVGVRKGAGRRKKHKTDEEADAECHPDTDNVEACAAALEGLSGPALANSDAAVQATEDGAGAMEGWTIVERACRRQHSSVSDSTSCSSSDRNAAGRKQGRSRSTPSPPVQPCLGRRSMGYTKAPPLRQKLPIRKQDKPKEKHGRDGGRIGSDRIDNTITQSKRHVWGVVEAARSLEGPLVSSIASSEDAPTYTARSMGKVAPSTAAPSECRLLEESPRSLLDSLCVAEPLYPDWVQRLMDECEDDDKQDLPQVEYPSPDPSVDSVVVVAAAAAPEFSPVFSIIYDTLHPCGIWVGLNHLVRKIGYASGAWEMIWNLADIGWIQLSDCGLYCRLGERWGKYETMLSPPDEVTDKDSAVAVYSDSVDYFPLSDWEVGDNRLSYDRQDSIVGSSEGHQQDPMGWAPPPTLPRGFANPPAMIIGLIK</sequence>
<dbReference type="EMBL" id="JAAPAO010000194">
    <property type="protein sequence ID" value="KAF4668255.1"/>
    <property type="molecule type" value="Genomic_DNA"/>
</dbReference>
<dbReference type="OrthoDB" id="10602283at2759"/>
<name>A0A7J6M9R4_PERCH</name>
<keyword evidence="3" id="KW-1185">Reference proteome</keyword>
<evidence type="ECO:0000313" key="3">
    <source>
        <dbReference type="Proteomes" id="UP000591131"/>
    </source>
</evidence>
<feature type="region of interest" description="Disordered" evidence="1">
    <location>
        <begin position="111"/>
        <end position="141"/>
    </location>
</feature>
<protein>
    <submittedName>
        <fullName evidence="2">Uncharacterized protein</fullName>
    </submittedName>
</protein>
<feature type="compositionally biased region" description="Basic and acidic residues" evidence="1">
    <location>
        <begin position="248"/>
        <end position="269"/>
    </location>
</feature>
<evidence type="ECO:0000256" key="1">
    <source>
        <dbReference type="SAM" id="MobiDB-lite"/>
    </source>
</evidence>
<feature type="region of interest" description="Disordered" evidence="1">
    <location>
        <begin position="192"/>
        <end position="269"/>
    </location>
</feature>
<reference evidence="2 3" key="1">
    <citation type="submission" date="2020-04" db="EMBL/GenBank/DDBJ databases">
        <title>Perkinsus chesapeaki whole genome sequence.</title>
        <authorList>
            <person name="Bogema D.R."/>
        </authorList>
    </citation>
    <scope>NUCLEOTIDE SEQUENCE [LARGE SCALE GENOMIC DNA]</scope>
    <source>
        <strain evidence="2">ATCC PRA-425</strain>
    </source>
</reference>
<dbReference type="AlphaFoldDB" id="A0A7J6M9R4"/>
<proteinExistence type="predicted"/>
<organism evidence="2 3">
    <name type="scientific">Perkinsus chesapeaki</name>
    <name type="common">Clam parasite</name>
    <name type="synonym">Perkinsus andrewsi</name>
    <dbReference type="NCBI Taxonomy" id="330153"/>
    <lineage>
        <taxon>Eukaryota</taxon>
        <taxon>Sar</taxon>
        <taxon>Alveolata</taxon>
        <taxon>Perkinsozoa</taxon>
        <taxon>Perkinsea</taxon>
        <taxon>Perkinsida</taxon>
        <taxon>Perkinsidae</taxon>
        <taxon>Perkinsus</taxon>
    </lineage>
</organism>
<accession>A0A7J6M9R4</accession>
<dbReference type="Proteomes" id="UP000591131">
    <property type="component" value="Unassembled WGS sequence"/>
</dbReference>
<evidence type="ECO:0000313" key="2">
    <source>
        <dbReference type="EMBL" id="KAF4668255.1"/>
    </source>
</evidence>
<feature type="compositionally biased region" description="Low complexity" evidence="1">
    <location>
        <begin position="193"/>
        <end position="204"/>
    </location>
</feature>
<gene>
    <name evidence="2" type="ORF">FOL47_003110</name>
</gene>
<comment type="caution">
    <text evidence="2">The sequence shown here is derived from an EMBL/GenBank/DDBJ whole genome shotgun (WGS) entry which is preliminary data.</text>
</comment>